<reference evidence="13" key="1">
    <citation type="submission" date="2016-11" db="EMBL/GenBank/DDBJ databases">
        <authorList>
            <person name="Varghese N."/>
            <person name="Submissions S."/>
        </authorList>
    </citation>
    <scope>NUCLEOTIDE SEQUENCE [LARGE SCALE GENOMIC DNA]</scope>
    <source>
        <strain evidence="13">DSM 19859</strain>
    </source>
</reference>
<dbReference type="Proteomes" id="UP000290037">
    <property type="component" value="Unassembled WGS sequence"/>
</dbReference>
<dbReference type="SUPFAM" id="SSF51366">
    <property type="entry name" value="Ribulose-phoshate binding barrel"/>
    <property type="match status" value="1"/>
</dbReference>
<evidence type="ECO:0000256" key="9">
    <source>
        <dbReference type="HAMAP-Rule" id="MF_00135"/>
    </source>
</evidence>
<evidence type="ECO:0000256" key="7">
    <source>
        <dbReference type="ARBA" id="ARBA00023141"/>
    </source>
</evidence>
<accession>A0A1M5UGF3</accession>
<dbReference type="PANTHER" id="PTHR42894:SF1">
    <property type="entry name" value="N-(5'-PHOSPHORIBOSYL)ANTHRANILATE ISOMERASE"/>
    <property type="match status" value="1"/>
</dbReference>
<feature type="domain" description="N-(5'phosphoribosyl) anthranilate isomerase (PRAI)" evidence="10">
    <location>
        <begin position="25"/>
        <end position="227"/>
    </location>
</feature>
<evidence type="ECO:0000256" key="4">
    <source>
        <dbReference type="ARBA" id="ARBA00022272"/>
    </source>
</evidence>
<dbReference type="InterPro" id="IPR011060">
    <property type="entry name" value="RibuloseP-bd_barrel"/>
</dbReference>
<name>A0A1M5UGF3_9FLAO</name>
<dbReference type="CDD" id="cd00405">
    <property type="entry name" value="PRAI"/>
    <property type="match status" value="1"/>
</dbReference>
<dbReference type="Pfam" id="PF00697">
    <property type="entry name" value="PRAI"/>
    <property type="match status" value="1"/>
</dbReference>
<dbReference type="HAMAP" id="MF_00135">
    <property type="entry name" value="PRAI"/>
    <property type="match status" value="1"/>
</dbReference>
<evidence type="ECO:0000256" key="2">
    <source>
        <dbReference type="ARBA" id="ARBA00004664"/>
    </source>
</evidence>
<evidence type="ECO:0000313" key="12">
    <source>
        <dbReference type="EMBL" id="SHH61906.1"/>
    </source>
</evidence>
<dbReference type="EMBL" id="FQXT01000001">
    <property type="protein sequence ID" value="SHH61906.1"/>
    <property type="molecule type" value="Genomic_DNA"/>
</dbReference>
<keyword evidence="14" id="KW-1185">Reference proteome</keyword>
<evidence type="ECO:0000313" key="11">
    <source>
        <dbReference type="EMBL" id="RXG27126.1"/>
    </source>
</evidence>
<dbReference type="STRING" id="573501.SAMN04487999_0663"/>
<keyword evidence="6 9" id="KW-0822">Tryptophan biosynthesis</keyword>
<keyword evidence="5 9" id="KW-0028">Amino-acid biosynthesis</keyword>
<evidence type="ECO:0000256" key="3">
    <source>
        <dbReference type="ARBA" id="ARBA00012572"/>
    </source>
</evidence>
<keyword evidence="7 9" id="KW-0057">Aromatic amino acid biosynthesis</keyword>
<dbReference type="Proteomes" id="UP000184240">
    <property type="component" value="Unassembled WGS sequence"/>
</dbReference>
<reference evidence="12" key="2">
    <citation type="submission" date="2016-11" db="EMBL/GenBank/DDBJ databases">
        <authorList>
            <person name="Jaros S."/>
            <person name="Januszkiewicz K."/>
            <person name="Wedrychowicz H."/>
        </authorList>
    </citation>
    <scope>NUCLEOTIDE SEQUENCE [LARGE SCALE GENOMIC DNA]</scope>
    <source>
        <strain evidence="12">DSM 19859</strain>
    </source>
</reference>
<dbReference type="Gene3D" id="3.20.20.70">
    <property type="entry name" value="Aldolase class I"/>
    <property type="match status" value="1"/>
</dbReference>
<evidence type="ECO:0000313" key="13">
    <source>
        <dbReference type="Proteomes" id="UP000184240"/>
    </source>
</evidence>
<sequence length="231" mass="26187">MVKTIHNKKYDKLCLKVCGMKHNTLDVAQLKPDYLGFIFFEKSKRNYDQAAIEALPEGIQKVGVFVDASIEFVLDKIQQFQFDVIQLHGSETPEYCKTLQNGCLIERSRDTAEATPSKIPKIWKVFSIKDHFDFSVLEAYEAVVDKFLFDTKGKEKGGNGYTFDWSVLQDYPSQKPFILSGGIGLEEIPAVNELKKTTLPLAGIDVNSKFEDEPGLKNIDLLKSLIKELNR</sequence>
<protein>
    <recommendedName>
        <fullName evidence="4 9">N-(5'-phosphoribosyl)anthranilate isomerase</fullName>
        <shortName evidence="9">PRAI</shortName>
        <ecNumber evidence="3 9">5.3.1.24</ecNumber>
    </recommendedName>
</protein>
<dbReference type="AlphaFoldDB" id="A0A1M5UGF3"/>
<dbReference type="EC" id="5.3.1.24" evidence="3 9"/>
<dbReference type="InterPro" id="IPR044643">
    <property type="entry name" value="TrpF_fam"/>
</dbReference>
<dbReference type="UniPathway" id="UPA00035">
    <property type="reaction ID" value="UER00042"/>
</dbReference>
<evidence type="ECO:0000313" key="14">
    <source>
        <dbReference type="Proteomes" id="UP000290037"/>
    </source>
</evidence>
<evidence type="ECO:0000256" key="8">
    <source>
        <dbReference type="ARBA" id="ARBA00023235"/>
    </source>
</evidence>
<comment type="similarity">
    <text evidence="9">Belongs to the TrpF family.</text>
</comment>
<dbReference type="GO" id="GO:0004640">
    <property type="term" value="F:phosphoribosylanthranilate isomerase activity"/>
    <property type="evidence" value="ECO:0007669"/>
    <property type="project" value="UniProtKB-UniRule"/>
</dbReference>
<evidence type="ECO:0000259" key="10">
    <source>
        <dbReference type="Pfam" id="PF00697"/>
    </source>
</evidence>
<evidence type="ECO:0000256" key="1">
    <source>
        <dbReference type="ARBA" id="ARBA00001164"/>
    </source>
</evidence>
<dbReference type="EMBL" id="QOVN01000009">
    <property type="protein sequence ID" value="RXG27126.1"/>
    <property type="molecule type" value="Genomic_DNA"/>
</dbReference>
<evidence type="ECO:0000256" key="5">
    <source>
        <dbReference type="ARBA" id="ARBA00022605"/>
    </source>
</evidence>
<comment type="catalytic activity">
    <reaction evidence="1 9">
        <text>N-(5-phospho-beta-D-ribosyl)anthranilate = 1-(2-carboxyphenylamino)-1-deoxy-D-ribulose 5-phosphate</text>
        <dbReference type="Rhea" id="RHEA:21540"/>
        <dbReference type="ChEBI" id="CHEBI:18277"/>
        <dbReference type="ChEBI" id="CHEBI:58613"/>
        <dbReference type="EC" id="5.3.1.24"/>
    </reaction>
</comment>
<organism evidence="12 13">
    <name type="scientific">Leeuwenhoekiella palythoae</name>
    <dbReference type="NCBI Taxonomy" id="573501"/>
    <lineage>
        <taxon>Bacteria</taxon>
        <taxon>Pseudomonadati</taxon>
        <taxon>Bacteroidota</taxon>
        <taxon>Flavobacteriia</taxon>
        <taxon>Flavobacteriales</taxon>
        <taxon>Flavobacteriaceae</taxon>
        <taxon>Leeuwenhoekiella</taxon>
    </lineage>
</organism>
<evidence type="ECO:0000256" key="6">
    <source>
        <dbReference type="ARBA" id="ARBA00022822"/>
    </source>
</evidence>
<comment type="pathway">
    <text evidence="2 9">Amino-acid biosynthesis; L-tryptophan biosynthesis; L-tryptophan from chorismate: step 3/5.</text>
</comment>
<proteinExistence type="inferred from homology"/>
<reference evidence="11 14" key="3">
    <citation type="submission" date="2018-07" db="EMBL/GenBank/DDBJ databases">
        <title>Leeuwenhoekiella genomics.</title>
        <authorList>
            <person name="Tahon G."/>
            <person name="Willems A."/>
        </authorList>
    </citation>
    <scope>NUCLEOTIDE SEQUENCE [LARGE SCALE GENOMIC DNA]</scope>
    <source>
        <strain evidence="11 14">LMG 24856</strain>
    </source>
</reference>
<dbReference type="InterPro" id="IPR013785">
    <property type="entry name" value="Aldolase_TIM"/>
</dbReference>
<dbReference type="PANTHER" id="PTHR42894">
    <property type="entry name" value="N-(5'-PHOSPHORIBOSYL)ANTHRANILATE ISOMERASE"/>
    <property type="match status" value="1"/>
</dbReference>
<keyword evidence="8 9" id="KW-0413">Isomerase</keyword>
<dbReference type="GO" id="GO:0000162">
    <property type="term" value="P:L-tryptophan biosynthetic process"/>
    <property type="evidence" value="ECO:0007669"/>
    <property type="project" value="UniProtKB-UniRule"/>
</dbReference>
<gene>
    <name evidence="9" type="primary">trpF</name>
    <name evidence="11" type="ORF">DSM01_3199</name>
    <name evidence="12" type="ORF">SAMN04487999_0663</name>
</gene>
<dbReference type="InterPro" id="IPR001240">
    <property type="entry name" value="PRAI_dom"/>
</dbReference>